<protein>
    <recommendedName>
        <fullName evidence="4">Glycosyltransferase RgtA/B/C/D-like domain-containing protein</fullName>
    </recommendedName>
</protein>
<feature type="transmembrane region" description="Helical" evidence="1">
    <location>
        <begin position="490"/>
        <end position="513"/>
    </location>
</feature>
<sequence length="579" mass="68425">MLKVNYRDFVLTNSVFSLILFLAIYYLYLKTFSIENKKYLKISIIIGFLFSLFMDVGSNVYMYDTTFINLPVVWIRIIFGGTPFFTAIIINLYKFINQVTKNNHLPVLTIKLNKLNFLFIKTRKTFLLIWSIIFISWLPALYASYPGVLGYDTYLQYPSYTKHMINNHHPYIHTLLYGFFADEIGKKLLNNVDLGSLLYSIFQMLILSFAMASIYRFLQKKNCSNSILLLNLLFFMFFPPYVIMSFSMTKDVIYTSFFVLMIICTFELCDDPEIIHNRKFFIKFIIVCIFQILFRSQGIYIFLFLMVILFLKFKGIRFQTFAVFCSCIILYAGYLGPLANYFHVNKIENLQEMMSVPCVQLSRSIINDNGELSLKEKELIIEYIPDYKDYTIYEGIGDAVKNDFNTEKFRNNPKEFIKLWITVGLKKPLEYINAFTRLTIGYWYPDMNYRDPKAYHPYWEYWTTQKPNFISKFFMMLSSNGMKEPNKYQIIPVVSMLFSSGMVLWIIILFLGWCALNKNIYFIPSLVSLFAIFILLLGPVVLYRYIFPIMLSNHIYLSLFTINEKEKNNITEKIIKIQK</sequence>
<comment type="caution">
    <text evidence="2">The sequence shown here is derived from an EMBL/GenBank/DDBJ whole genome shotgun (WGS) entry which is preliminary data.</text>
</comment>
<feature type="transmembrane region" description="Helical" evidence="1">
    <location>
        <begin position="252"/>
        <end position="269"/>
    </location>
</feature>
<evidence type="ECO:0008006" key="4">
    <source>
        <dbReference type="Google" id="ProtNLM"/>
    </source>
</evidence>
<feature type="transmembrane region" description="Helical" evidence="1">
    <location>
        <begin position="40"/>
        <end position="61"/>
    </location>
</feature>
<feature type="transmembrane region" description="Helical" evidence="1">
    <location>
        <begin position="197"/>
        <end position="215"/>
    </location>
</feature>
<evidence type="ECO:0000313" key="3">
    <source>
        <dbReference type="Proteomes" id="UP000539953"/>
    </source>
</evidence>
<name>A0A7W8CZQ3_9FIRM</name>
<dbReference type="RefSeq" id="WP_221248066.1">
    <property type="nucleotide sequence ID" value="NZ_JACHHK010000004.1"/>
</dbReference>
<feature type="transmembrane region" description="Helical" evidence="1">
    <location>
        <begin position="281"/>
        <end position="309"/>
    </location>
</feature>
<feature type="transmembrane region" description="Helical" evidence="1">
    <location>
        <begin position="126"/>
        <end position="145"/>
    </location>
</feature>
<evidence type="ECO:0000313" key="2">
    <source>
        <dbReference type="EMBL" id="MBB5183349.1"/>
    </source>
</evidence>
<dbReference type="AlphaFoldDB" id="A0A7W8CZQ3"/>
<dbReference type="EMBL" id="JACHHK010000004">
    <property type="protein sequence ID" value="MBB5183349.1"/>
    <property type="molecule type" value="Genomic_DNA"/>
</dbReference>
<feature type="transmembrane region" description="Helical" evidence="1">
    <location>
        <begin position="227"/>
        <end position="246"/>
    </location>
</feature>
<gene>
    <name evidence="2" type="ORF">HNQ47_001370</name>
</gene>
<dbReference type="Proteomes" id="UP000539953">
    <property type="component" value="Unassembled WGS sequence"/>
</dbReference>
<reference evidence="2 3" key="1">
    <citation type="submission" date="2020-08" db="EMBL/GenBank/DDBJ databases">
        <title>Genomic Encyclopedia of Type Strains, Phase IV (KMG-IV): sequencing the most valuable type-strain genomes for metagenomic binning, comparative biology and taxonomic classification.</title>
        <authorList>
            <person name="Goeker M."/>
        </authorList>
    </citation>
    <scope>NUCLEOTIDE SEQUENCE [LARGE SCALE GENOMIC DNA]</scope>
    <source>
        <strain evidence="2 3">DSM 25799</strain>
    </source>
</reference>
<feature type="transmembrane region" description="Helical" evidence="1">
    <location>
        <begin position="73"/>
        <end position="93"/>
    </location>
</feature>
<feature type="transmembrane region" description="Helical" evidence="1">
    <location>
        <begin position="6"/>
        <end position="28"/>
    </location>
</feature>
<keyword evidence="1" id="KW-0812">Transmembrane</keyword>
<dbReference type="InterPro" id="IPR046062">
    <property type="entry name" value="DUF6020"/>
</dbReference>
<feature type="transmembrane region" description="Helical" evidence="1">
    <location>
        <begin position="519"/>
        <end position="543"/>
    </location>
</feature>
<keyword evidence="3" id="KW-1185">Reference proteome</keyword>
<proteinExistence type="predicted"/>
<keyword evidence="1" id="KW-1133">Transmembrane helix</keyword>
<keyword evidence="1" id="KW-0472">Membrane</keyword>
<organism evidence="2 3">
    <name type="scientific">Catenisphaera adipataccumulans</name>
    <dbReference type="NCBI Taxonomy" id="700500"/>
    <lineage>
        <taxon>Bacteria</taxon>
        <taxon>Bacillati</taxon>
        <taxon>Bacillota</taxon>
        <taxon>Erysipelotrichia</taxon>
        <taxon>Erysipelotrichales</taxon>
        <taxon>Erysipelotrichaceae</taxon>
        <taxon>Catenisphaera</taxon>
    </lineage>
</organism>
<accession>A0A7W8CZQ3</accession>
<dbReference type="Pfam" id="PF19484">
    <property type="entry name" value="DUF6020"/>
    <property type="match status" value="1"/>
</dbReference>
<feature type="transmembrane region" description="Helical" evidence="1">
    <location>
        <begin position="321"/>
        <end position="344"/>
    </location>
</feature>
<evidence type="ECO:0000256" key="1">
    <source>
        <dbReference type="SAM" id="Phobius"/>
    </source>
</evidence>